<dbReference type="EMBL" id="MT141648">
    <property type="protein sequence ID" value="QJA68779.1"/>
    <property type="molecule type" value="Genomic_DNA"/>
</dbReference>
<feature type="region of interest" description="Disordered" evidence="1">
    <location>
        <begin position="80"/>
        <end position="110"/>
    </location>
</feature>
<protein>
    <submittedName>
        <fullName evidence="2">Uncharacterized protein</fullName>
    </submittedName>
</protein>
<evidence type="ECO:0000256" key="1">
    <source>
        <dbReference type="SAM" id="MobiDB-lite"/>
    </source>
</evidence>
<gene>
    <name evidence="2" type="ORF">MM415A05776_0007</name>
</gene>
<name>A0A6M3JF03_9ZZZZ</name>
<proteinExistence type="predicted"/>
<feature type="compositionally biased region" description="Low complexity" evidence="1">
    <location>
        <begin position="85"/>
        <end position="100"/>
    </location>
</feature>
<evidence type="ECO:0000313" key="2">
    <source>
        <dbReference type="EMBL" id="QJA68779.1"/>
    </source>
</evidence>
<reference evidence="2" key="1">
    <citation type="submission" date="2020-03" db="EMBL/GenBank/DDBJ databases">
        <title>The deep terrestrial virosphere.</title>
        <authorList>
            <person name="Holmfeldt K."/>
            <person name="Nilsson E."/>
            <person name="Simone D."/>
            <person name="Lopez-Fernandez M."/>
            <person name="Wu X."/>
            <person name="de Brujin I."/>
            <person name="Lundin D."/>
            <person name="Andersson A."/>
            <person name="Bertilsson S."/>
            <person name="Dopson M."/>
        </authorList>
    </citation>
    <scope>NUCLEOTIDE SEQUENCE</scope>
    <source>
        <strain evidence="2">MM415A05776</strain>
    </source>
</reference>
<dbReference type="AlphaFoldDB" id="A0A6M3JF03"/>
<accession>A0A6M3JF03</accession>
<organism evidence="2">
    <name type="scientific">viral metagenome</name>
    <dbReference type="NCBI Taxonomy" id="1070528"/>
    <lineage>
        <taxon>unclassified sequences</taxon>
        <taxon>metagenomes</taxon>
        <taxon>organismal metagenomes</taxon>
    </lineage>
</organism>
<feature type="compositionally biased region" description="Basic and acidic residues" evidence="1">
    <location>
        <begin position="101"/>
        <end position="110"/>
    </location>
</feature>
<sequence>MTDEKQTVITRKEKFTIESAQTDTYANLKVKGTNGKEYKVGSKRSQLHELFQPGAEVTVGYAVYMNKEYIATAEQTGVHEVVKQTTGEPPATTTKPAAEPKMTDDKWAEKDRITRKSIERQTALKEAVNLIVADKVKIEQVLSTAAKFENYLGNGYKPLVEAAKKAGAVDES</sequence>